<protein>
    <submittedName>
        <fullName evidence="5">DUF4274 domain-containing protein</fullName>
    </submittedName>
</protein>
<dbReference type="PANTHER" id="PTHR24171">
    <property type="entry name" value="ANKYRIN REPEAT DOMAIN-CONTAINING PROTEIN 39-RELATED"/>
    <property type="match status" value="1"/>
</dbReference>
<dbReference type="PANTHER" id="PTHR24171:SF10">
    <property type="entry name" value="ANKYRIN REPEAT DOMAIN-CONTAINING PROTEIN 29-LIKE"/>
    <property type="match status" value="1"/>
</dbReference>
<dbReference type="SMART" id="SM00248">
    <property type="entry name" value="ANK"/>
    <property type="match status" value="2"/>
</dbReference>
<dbReference type="InterPro" id="IPR025369">
    <property type="entry name" value="DUF4274"/>
</dbReference>
<keyword evidence="1" id="KW-0677">Repeat</keyword>
<evidence type="ECO:0000256" key="2">
    <source>
        <dbReference type="ARBA" id="ARBA00023043"/>
    </source>
</evidence>
<sequence>MGDGIENSKGEIILNWTDISKIKDMEHLCEVIASSSLDVNERDERGRTPLMLFLTQRAPLEGIRYLLQANPELEVEDKLGDTALKKAVRFNQPEAISLLLEHGARLDSPNGILATAWNLARDRNPNLAEMLLDTPGAIRLKLTAEEQQIVDDIIYEESSDAACEKIRMLDSEVLIHAVVNGFNWDDSPGPMVVAAEHSKCAEITKLDMAELMEADYWLEMDLEEVNRRVDGPTYRHLAVFLTRKG</sequence>
<evidence type="ECO:0000256" key="3">
    <source>
        <dbReference type="PROSITE-ProRule" id="PRU00023"/>
    </source>
</evidence>
<dbReference type="EMBL" id="RIAS01000001">
    <property type="protein sequence ID" value="KAA8782861.1"/>
    <property type="molecule type" value="Genomic_DNA"/>
</dbReference>
<evidence type="ECO:0000259" key="4">
    <source>
        <dbReference type="Pfam" id="PF14096"/>
    </source>
</evidence>
<dbReference type="SUPFAM" id="SSF48403">
    <property type="entry name" value="Ankyrin repeat"/>
    <property type="match status" value="1"/>
</dbReference>
<reference evidence="5 6" key="1">
    <citation type="journal article" date="2019" name="J. Ind. Microbiol. Biotechnol.">
        <title>Paenibacillus amylolyticus 27C64 has a diverse set of carbohydrate-active enzymes and complete pectin deconstruction system.</title>
        <authorList>
            <person name="Keggi C."/>
            <person name="Doran-Peterson J."/>
        </authorList>
    </citation>
    <scope>NUCLEOTIDE SEQUENCE [LARGE SCALE GENOMIC DNA]</scope>
    <source>
        <strain evidence="5 6">27C64</strain>
    </source>
</reference>
<feature type="domain" description="DUF4274" evidence="4">
    <location>
        <begin position="171"/>
        <end position="223"/>
    </location>
</feature>
<proteinExistence type="predicted"/>
<dbReference type="PROSITE" id="PS50297">
    <property type="entry name" value="ANK_REP_REGION"/>
    <property type="match status" value="1"/>
</dbReference>
<evidence type="ECO:0000256" key="1">
    <source>
        <dbReference type="ARBA" id="ARBA00022737"/>
    </source>
</evidence>
<dbReference type="OrthoDB" id="2645024at2"/>
<comment type="caution">
    <text evidence="5">The sequence shown here is derived from an EMBL/GenBank/DDBJ whole genome shotgun (WGS) entry which is preliminary data.</text>
</comment>
<name>A0A5M9WMS2_PAEAM</name>
<dbReference type="PROSITE" id="PS50088">
    <property type="entry name" value="ANK_REPEAT"/>
    <property type="match status" value="1"/>
</dbReference>
<dbReference type="InterPro" id="IPR002110">
    <property type="entry name" value="Ankyrin_rpt"/>
</dbReference>
<dbReference type="Gene3D" id="1.25.40.20">
    <property type="entry name" value="Ankyrin repeat-containing domain"/>
    <property type="match status" value="1"/>
</dbReference>
<evidence type="ECO:0000313" key="5">
    <source>
        <dbReference type="EMBL" id="KAA8782861.1"/>
    </source>
</evidence>
<feature type="repeat" description="ANK" evidence="3">
    <location>
        <begin position="79"/>
        <end position="111"/>
    </location>
</feature>
<organism evidence="5 6">
    <name type="scientific">Paenibacillus amylolyticus</name>
    <dbReference type="NCBI Taxonomy" id="1451"/>
    <lineage>
        <taxon>Bacteria</taxon>
        <taxon>Bacillati</taxon>
        <taxon>Bacillota</taxon>
        <taxon>Bacilli</taxon>
        <taxon>Bacillales</taxon>
        <taxon>Paenibacillaceae</taxon>
        <taxon>Paenibacillus</taxon>
    </lineage>
</organism>
<keyword evidence="2 3" id="KW-0040">ANK repeat</keyword>
<dbReference type="Pfam" id="PF14096">
    <property type="entry name" value="DUF4274"/>
    <property type="match status" value="1"/>
</dbReference>
<dbReference type="Proteomes" id="UP000323664">
    <property type="component" value="Unassembled WGS sequence"/>
</dbReference>
<dbReference type="AlphaFoldDB" id="A0A5M9WMS2"/>
<gene>
    <name evidence="5" type="ORF">EC604_03250</name>
</gene>
<dbReference type="InterPro" id="IPR036770">
    <property type="entry name" value="Ankyrin_rpt-contain_sf"/>
</dbReference>
<evidence type="ECO:0000313" key="6">
    <source>
        <dbReference type="Proteomes" id="UP000323664"/>
    </source>
</evidence>
<dbReference type="Pfam" id="PF12796">
    <property type="entry name" value="Ank_2"/>
    <property type="match status" value="1"/>
</dbReference>
<accession>A0A5M9WMS2</accession>